<evidence type="ECO:0000313" key="1">
    <source>
        <dbReference type="EMBL" id="TWU33758.1"/>
    </source>
</evidence>
<dbReference type="CDD" id="cd16377">
    <property type="entry name" value="23S_rRNA_IVP_like"/>
    <property type="match status" value="1"/>
</dbReference>
<dbReference type="NCBIfam" id="NF008912">
    <property type="entry name" value="PRK12275.1-6"/>
    <property type="match status" value="1"/>
</dbReference>
<keyword evidence="2" id="KW-1185">Reference proteome</keyword>
<evidence type="ECO:0000313" key="2">
    <source>
        <dbReference type="Proteomes" id="UP000319143"/>
    </source>
</evidence>
<protein>
    <recommendedName>
        <fullName evidence="3">Four helix bundle protein</fullName>
    </recommendedName>
</protein>
<comment type="caution">
    <text evidence="1">The sequence shown here is derived from an EMBL/GenBank/DDBJ whole genome shotgun (WGS) entry which is preliminary data.</text>
</comment>
<dbReference type="SUPFAM" id="SSF158446">
    <property type="entry name" value="IVS-encoded protein-like"/>
    <property type="match status" value="1"/>
</dbReference>
<dbReference type="Pfam" id="PF05635">
    <property type="entry name" value="23S_rRNA_IVP"/>
    <property type="match status" value="1"/>
</dbReference>
<proteinExistence type="predicted"/>
<organism evidence="1 2">
    <name type="scientific">Novipirellula artificiosorum</name>
    <dbReference type="NCBI Taxonomy" id="2528016"/>
    <lineage>
        <taxon>Bacteria</taxon>
        <taxon>Pseudomonadati</taxon>
        <taxon>Planctomycetota</taxon>
        <taxon>Planctomycetia</taxon>
        <taxon>Pirellulales</taxon>
        <taxon>Pirellulaceae</taxon>
        <taxon>Novipirellula</taxon>
    </lineage>
</organism>
<dbReference type="NCBIfam" id="TIGR02436">
    <property type="entry name" value="four helix bundle protein"/>
    <property type="match status" value="1"/>
</dbReference>
<dbReference type="InterPro" id="IPR036583">
    <property type="entry name" value="23S_rRNA_IVS_sf"/>
</dbReference>
<reference evidence="1 2" key="1">
    <citation type="submission" date="2019-02" db="EMBL/GenBank/DDBJ databases">
        <title>Deep-cultivation of Planctomycetes and their phenomic and genomic characterization uncovers novel biology.</title>
        <authorList>
            <person name="Wiegand S."/>
            <person name="Jogler M."/>
            <person name="Boedeker C."/>
            <person name="Pinto D."/>
            <person name="Vollmers J."/>
            <person name="Rivas-Marin E."/>
            <person name="Kohn T."/>
            <person name="Peeters S.H."/>
            <person name="Heuer A."/>
            <person name="Rast P."/>
            <person name="Oberbeckmann S."/>
            <person name="Bunk B."/>
            <person name="Jeske O."/>
            <person name="Meyerdierks A."/>
            <person name="Storesund J.E."/>
            <person name="Kallscheuer N."/>
            <person name="Luecker S."/>
            <person name="Lage O.M."/>
            <person name="Pohl T."/>
            <person name="Merkel B.J."/>
            <person name="Hornburger P."/>
            <person name="Mueller R.-W."/>
            <person name="Bruemmer F."/>
            <person name="Labrenz M."/>
            <person name="Spormann A.M."/>
            <person name="Op Den Camp H."/>
            <person name="Overmann J."/>
            <person name="Amann R."/>
            <person name="Jetten M.S.M."/>
            <person name="Mascher T."/>
            <person name="Medema M.H."/>
            <person name="Devos D.P."/>
            <person name="Kaster A.-K."/>
            <person name="Ovreas L."/>
            <person name="Rohde M."/>
            <person name="Galperin M.Y."/>
            <person name="Jogler C."/>
        </authorList>
    </citation>
    <scope>NUCLEOTIDE SEQUENCE [LARGE SCALE GENOMIC DNA]</scope>
    <source>
        <strain evidence="1 2">Poly41</strain>
    </source>
</reference>
<dbReference type="OrthoDB" id="276165at2"/>
<dbReference type="RefSeq" id="WP_146529123.1">
    <property type="nucleotide sequence ID" value="NZ_SJPV01000009.1"/>
</dbReference>
<dbReference type="PANTHER" id="PTHR38471">
    <property type="entry name" value="FOUR HELIX BUNDLE PROTEIN"/>
    <property type="match status" value="1"/>
</dbReference>
<dbReference type="AlphaFoldDB" id="A0A5C6DAP6"/>
<dbReference type="Gene3D" id="1.20.1440.60">
    <property type="entry name" value="23S rRNA-intervening sequence"/>
    <property type="match status" value="1"/>
</dbReference>
<accession>A0A5C6DAP6</accession>
<name>A0A5C6DAP6_9BACT</name>
<sequence>MSWKSFEDLEIWKRGCKLAVVVYESLSDSRDYGLRDQMQRAAVSIPSNIAEGSERSSKDFVRFLKYSIGSAAELRTQAYIASRLNLIDLPTSNTIVDETKQLARMIQSLINKLETPDT</sequence>
<dbReference type="EMBL" id="SJPV01000009">
    <property type="protein sequence ID" value="TWU33758.1"/>
    <property type="molecule type" value="Genomic_DNA"/>
</dbReference>
<gene>
    <name evidence="1" type="ORF">Poly41_47550</name>
</gene>
<dbReference type="PANTHER" id="PTHR38471:SF2">
    <property type="entry name" value="FOUR HELIX BUNDLE PROTEIN"/>
    <property type="match status" value="1"/>
</dbReference>
<dbReference type="InterPro" id="IPR012657">
    <property type="entry name" value="23S_rRNA-intervening_sequence"/>
</dbReference>
<dbReference type="Proteomes" id="UP000319143">
    <property type="component" value="Unassembled WGS sequence"/>
</dbReference>
<evidence type="ECO:0008006" key="3">
    <source>
        <dbReference type="Google" id="ProtNLM"/>
    </source>
</evidence>